<gene>
    <name evidence="2" type="ORF">SMUL_1752</name>
</gene>
<accession>A0AA86ANI7</accession>
<evidence type="ECO:0000313" key="3">
    <source>
        <dbReference type="Proteomes" id="UP000019322"/>
    </source>
</evidence>
<reference evidence="2 3" key="1">
    <citation type="journal article" date="2014" name="Environ. Microbiol.">
        <title>Insights into organohalide respiration and the versatile catabolism of Sulfurospirillum multivorans gained from comparative genomics and physiological studies.</title>
        <authorList>
            <person name="Goris T."/>
            <person name="Schubert T."/>
            <person name="Gadkari J."/>
            <person name="Wubet T."/>
            <person name="Tarkka M."/>
            <person name="Buscot F."/>
            <person name="Adrian L."/>
            <person name="Diekert G."/>
        </authorList>
    </citation>
    <scope>NUCLEOTIDE SEQUENCE [LARGE SCALE GENOMIC DNA]</scope>
    <source>
        <strain evidence="3">DM 12446 / JCM 15788 / NBRC 109480</strain>
    </source>
</reference>
<dbReference type="Proteomes" id="UP000019322">
    <property type="component" value="Chromosome"/>
</dbReference>
<proteinExistence type="predicted"/>
<protein>
    <submittedName>
        <fullName evidence="2">Disulfide isomerase</fullName>
    </submittedName>
</protein>
<dbReference type="EMBL" id="CP007201">
    <property type="protein sequence ID" value="AHJ13007.1"/>
    <property type="molecule type" value="Genomic_DNA"/>
</dbReference>
<dbReference type="AlphaFoldDB" id="A0AA86ANI7"/>
<organism evidence="2 3">
    <name type="scientific">Sulfurospirillum multivorans (strain DM 12446 / JCM 15788 / NBRC 109480)</name>
    <dbReference type="NCBI Taxonomy" id="1150621"/>
    <lineage>
        <taxon>Bacteria</taxon>
        <taxon>Pseudomonadati</taxon>
        <taxon>Campylobacterota</taxon>
        <taxon>Epsilonproteobacteria</taxon>
        <taxon>Campylobacterales</taxon>
        <taxon>Sulfurospirillaceae</taxon>
        <taxon>Sulfurospirillum</taxon>
    </lineage>
</organism>
<feature type="chain" id="PRO_5041744101" evidence="1">
    <location>
        <begin position="22"/>
        <end position="207"/>
    </location>
</feature>
<keyword evidence="1" id="KW-0732">Signal</keyword>
<dbReference type="RefSeq" id="WP_025344878.1">
    <property type="nucleotide sequence ID" value="NZ_CP007201.1"/>
</dbReference>
<sequence>MKTQIHICMSIITLLSVGAFASTVEVLRDDFFQKIGTERQKALTPIVNADDDYKKAMDYLNDSAYMLKMPELNFHGQKIAGRYMPDCEKALPYFINSFSKKNNTLSAYLGLHCINNDAFMKKNADTLKQKRIFAEGLYKVEKQLCMSYITFGDVLINGVAGAPEPAKAIKVFDEAKLRCYRFASDWEKRVIDTKLEQAKYKNRLPSK</sequence>
<keyword evidence="2" id="KW-0413">Isomerase</keyword>
<evidence type="ECO:0000256" key="1">
    <source>
        <dbReference type="SAM" id="SignalP"/>
    </source>
</evidence>
<dbReference type="GO" id="GO:0016853">
    <property type="term" value="F:isomerase activity"/>
    <property type="evidence" value="ECO:0007669"/>
    <property type="project" value="UniProtKB-KW"/>
</dbReference>
<evidence type="ECO:0000313" key="2">
    <source>
        <dbReference type="EMBL" id="AHJ13007.1"/>
    </source>
</evidence>
<dbReference type="KEGG" id="smul:SMUL_1752"/>
<feature type="signal peptide" evidence="1">
    <location>
        <begin position="1"/>
        <end position="21"/>
    </location>
</feature>
<name>A0AA86ANI7_SULMK</name>